<dbReference type="PANTHER" id="PTHR47944">
    <property type="entry name" value="CYTOCHROME P450 98A9"/>
    <property type="match status" value="1"/>
</dbReference>
<name>A0A8J5I2X0_ZINOF</name>
<accession>A0A8J5I2X0</accession>
<comment type="caution">
    <text evidence="7">The sequence shown here is derived from an EMBL/GenBank/DDBJ whole genome shotgun (WGS) entry which is preliminary data.</text>
</comment>
<keyword evidence="4" id="KW-0560">Oxidoreductase</keyword>
<proteinExistence type="inferred from homology"/>
<evidence type="ECO:0000313" key="7">
    <source>
        <dbReference type="EMBL" id="KAG6534095.1"/>
    </source>
</evidence>
<keyword evidence="2" id="KW-0349">Heme</keyword>
<reference evidence="7 8" key="1">
    <citation type="submission" date="2020-08" db="EMBL/GenBank/DDBJ databases">
        <title>Plant Genome Project.</title>
        <authorList>
            <person name="Zhang R.-G."/>
        </authorList>
    </citation>
    <scope>NUCLEOTIDE SEQUENCE [LARGE SCALE GENOMIC DNA]</scope>
    <source>
        <tissue evidence="7">Rhizome</tissue>
    </source>
</reference>
<keyword evidence="3" id="KW-0479">Metal-binding</keyword>
<evidence type="ECO:0000313" key="8">
    <source>
        <dbReference type="Proteomes" id="UP000734854"/>
    </source>
</evidence>
<dbReference type="InterPro" id="IPR036396">
    <property type="entry name" value="Cyt_P450_sf"/>
</dbReference>
<organism evidence="7 8">
    <name type="scientific">Zingiber officinale</name>
    <name type="common">Ginger</name>
    <name type="synonym">Amomum zingiber</name>
    <dbReference type="NCBI Taxonomy" id="94328"/>
    <lineage>
        <taxon>Eukaryota</taxon>
        <taxon>Viridiplantae</taxon>
        <taxon>Streptophyta</taxon>
        <taxon>Embryophyta</taxon>
        <taxon>Tracheophyta</taxon>
        <taxon>Spermatophyta</taxon>
        <taxon>Magnoliopsida</taxon>
        <taxon>Liliopsida</taxon>
        <taxon>Zingiberales</taxon>
        <taxon>Zingiberaceae</taxon>
        <taxon>Zingiber</taxon>
    </lineage>
</organism>
<dbReference type="SUPFAM" id="SSF48264">
    <property type="entry name" value="Cytochrome P450"/>
    <property type="match status" value="1"/>
</dbReference>
<dbReference type="GO" id="GO:0016705">
    <property type="term" value="F:oxidoreductase activity, acting on paired donors, with incorporation or reduction of molecular oxygen"/>
    <property type="evidence" value="ECO:0007669"/>
    <property type="project" value="InterPro"/>
</dbReference>
<dbReference type="EMBL" id="JACMSC010000002">
    <property type="protein sequence ID" value="KAG6534095.1"/>
    <property type="molecule type" value="Genomic_DNA"/>
</dbReference>
<sequence>MSGERCRTYDRGDVDRSDRCRADDAAHATVVTSIGQIDAGRTMPGGRCRACDRGDVDRSSEVLLRSTVPVSSDRVPPCRRRAALRAEAAGEGAAVRAEAAGEGAAVRAEAAGEGGEEEKKGAPAASSAPTESWRRRETQKTKTPFDLSLIPLMPFSYPGYNLGIKVIQLSLANLLHGFRWNLPAGKKAEELSMEEIFGLSTPKKEPLLVVVEPKLPVHLY</sequence>
<dbReference type="Proteomes" id="UP000734854">
    <property type="component" value="Unassembled WGS sequence"/>
</dbReference>
<keyword evidence="8" id="KW-1185">Reference proteome</keyword>
<comment type="similarity">
    <text evidence="1">Belongs to the cytochrome P450 family.</text>
</comment>
<evidence type="ECO:0000256" key="2">
    <source>
        <dbReference type="ARBA" id="ARBA00022617"/>
    </source>
</evidence>
<evidence type="ECO:0000256" key="3">
    <source>
        <dbReference type="ARBA" id="ARBA00022723"/>
    </source>
</evidence>
<dbReference type="GO" id="GO:0020037">
    <property type="term" value="F:heme binding"/>
    <property type="evidence" value="ECO:0007669"/>
    <property type="project" value="InterPro"/>
</dbReference>
<gene>
    <name evidence="7" type="ORF">ZIOFF_007979</name>
</gene>
<dbReference type="PANTHER" id="PTHR47944:SF4">
    <property type="entry name" value="OS09G0441700 PROTEIN"/>
    <property type="match status" value="1"/>
</dbReference>
<feature type="region of interest" description="Disordered" evidence="6">
    <location>
        <begin position="106"/>
        <end position="140"/>
    </location>
</feature>
<protein>
    <submittedName>
        <fullName evidence="7">Uncharacterized protein</fullName>
    </submittedName>
</protein>
<evidence type="ECO:0000256" key="4">
    <source>
        <dbReference type="ARBA" id="ARBA00023002"/>
    </source>
</evidence>
<dbReference type="AlphaFoldDB" id="A0A8J5I2X0"/>
<dbReference type="GO" id="GO:0004497">
    <property type="term" value="F:monooxygenase activity"/>
    <property type="evidence" value="ECO:0007669"/>
    <property type="project" value="InterPro"/>
</dbReference>
<evidence type="ECO:0000256" key="5">
    <source>
        <dbReference type="ARBA" id="ARBA00023004"/>
    </source>
</evidence>
<dbReference type="GO" id="GO:0005506">
    <property type="term" value="F:iron ion binding"/>
    <property type="evidence" value="ECO:0007669"/>
    <property type="project" value="InterPro"/>
</dbReference>
<evidence type="ECO:0000256" key="1">
    <source>
        <dbReference type="ARBA" id="ARBA00010617"/>
    </source>
</evidence>
<evidence type="ECO:0000256" key="6">
    <source>
        <dbReference type="SAM" id="MobiDB-lite"/>
    </source>
</evidence>
<keyword evidence="5" id="KW-0408">Iron</keyword>